<gene>
    <name evidence="1" type="ORF">CZ787_03240</name>
</gene>
<evidence type="ECO:0000313" key="2">
    <source>
        <dbReference type="Proteomes" id="UP000196331"/>
    </source>
</evidence>
<organism evidence="1 2">
    <name type="scientific">Halomonas citrativorans</name>
    <dbReference type="NCBI Taxonomy" id="2742612"/>
    <lineage>
        <taxon>Bacteria</taxon>
        <taxon>Pseudomonadati</taxon>
        <taxon>Pseudomonadota</taxon>
        <taxon>Gammaproteobacteria</taxon>
        <taxon>Oceanospirillales</taxon>
        <taxon>Halomonadaceae</taxon>
        <taxon>Halomonas</taxon>
    </lineage>
</organism>
<accession>A0A1R4HRR9</accession>
<reference evidence="1 2" key="1">
    <citation type="submission" date="2017-02" db="EMBL/GenBank/DDBJ databases">
        <authorList>
            <person name="Dridi B."/>
        </authorList>
    </citation>
    <scope>NUCLEOTIDE SEQUENCE [LARGE SCALE GENOMIC DNA]</scope>
    <source>
        <strain evidence="1 2">JB380</strain>
    </source>
</reference>
<name>A0A1R4HRR9_9GAMM</name>
<evidence type="ECO:0000313" key="1">
    <source>
        <dbReference type="EMBL" id="SJN10261.1"/>
    </source>
</evidence>
<protein>
    <submittedName>
        <fullName evidence="1">Uncharacterized protein</fullName>
    </submittedName>
</protein>
<comment type="caution">
    <text evidence="1">The sequence shown here is derived from an EMBL/GenBank/DDBJ whole genome shotgun (WGS) entry which is preliminary data.</text>
</comment>
<proteinExistence type="predicted"/>
<dbReference type="AlphaFoldDB" id="A0A1R4HRR9"/>
<dbReference type="Proteomes" id="UP000196331">
    <property type="component" value="Unassembled WGS sequence"/>
</dbReference>
<sequence>MVDHNDLPFMQMHCCWDQASGSGADQIPKLKLSVDHKAYLWSTMIML</sequence>
<dbReference type="EMBL" id="FUKM01000013">
    <property type="protein sequence ID" value="SJN10261.1"/>
    <property type="molecule type" value="Genomic_DNA"/>
</dbReference>